<sequence>MRNIVPPCRKTSSTTTHTHTHILPLASIAHSIRVTSTRDGFRGYHSHASQAAWFAFVAGAGGDGLAPPPPPPPPPPPEGCPADEGCPVALFWPPCTPPCTPLPVGCPRPFECWPALPAPPLLPAVPLPPVPSRCFGWFWPPPAPPALDPLPPVRHGFTSSPQLSAVCPCAPPPPPPPTPPPPTALFELTCAWCMNALIVAWYSAGAVCTESGVESLGGVGGKENRCWPVWPPCTWLSLSCGSCGQANGLPHGLPDAIGFGGSLSQERGPWKCGRQTCGVTCDELMRDAAERGEPYDGSVKSSQLNSSAEDQIISDEVSPPPFVGG</sequence>
<evidence type="ECO:0000313" key="2">
    <source>
        <dbReference type="EnsemblMetazoa" id="AATE004809-PA.1"/>
    </source>
</evidence>
<dbReference type="AlphaFoldDB" id="A0A182IST9"/>
<reference evidence="2" key="1">
    <citation type="submission" date="2022-08" db="UniProtKB">
        <authorList>
            <consortium name="EnsemblMetazoa"/>
        </authorList>
    </citation>
    <scope>IDENTIFICATION</scope>
    <source>
        <strain evidence="2">EBRO</strain>
    </source>
</reference>
<dbReference type="VEuPathDB" id="VectorBase:AATE004809"/>
<proteinExistence type="predicted"/>
<protein>
    <submittedName>
        <fullName evidence="2">Uncharacterized protein</fullName>
    </submittedName>
</protein>
<dbReference type="STRING" id="41427.A0A182IST9"/>
<dbReference type="EnsemblMetazoa" id="AATE004809-RA">
    <property type="protein sequence ID" value="AATE004809-PA.1"/>
    <property type="gene ID" value="AATE004809"/>
</dbReference>
<feature type="region of interest" description="Disordered" evidence="1">
    <location>
        <begin position="292"/>
        <end position="325"/>
    </location>
</feature>
<evidence type="ECO:0000256" key="1">
    <source>
        <dbReference type="SAM" id="MobiDB-lite"/>
    </source>
</evidence>
<feature type="compositionally biased region" description="Polar residues" evidence="1">
    <location>
        <begin position="299"/>
        <end position="309"/>
    </location>
</feature>
<accession>A0A182IST9</accession>
<name>A0A182IST9_ANOAO</name>
<organism evidence="2">
    <name type="scientific">Anopheles atroparvus</name>
    <name type="common">European mosquito</name>
    <dbReference type="NCBI Taxonomy" id="41427"/>
    <lineage>
        <taxon>Eukaryota</taxon>
        <taxon>Metazoa</taxon>
        <taxon>Ecdysozoa</taxon>
        <taxon>Arthropoda</taxon>
        <taxon>Hexapoda</taxon>
        <taxon>Insecta</taxon>
        <taxon>Pterygota</taxon>
        <taxon>Neoptera</taxon>
        <taxon>Endopterygota</taxon>
        <taxon>Diptera</taxon>
        <taxon>Nematocera</taxon>
        <taxon>Culicoidea</taxon>
        <taxon>Culicidae</taxon>
        <taxon>Anophelinae</taxon>
        <taxon>Anopheles</taxon>
    </lineage>
</organism>